<proteinExistence type="predicted"/>
<dbReference type="AlphaFoldDB" id="A0AB33JFF7"/>
<dbReference type="InterPro" id="IPR043504">
    <property type="entry name" value="Peptidase_S1_PA_chymotrypsin"/>
</dbReference>
<organism evidence="1">
    <name type="scientific">Prevotella sp. GTC17262</name>
    <dbReference type="NCBI Taxonomy" id="3236797"/>
    <lineage>
        <taxon>Bacteria</taxon>
        <taxon>Pseudomonadati</taxon>
        <taxon>Bacteroidota</taxon>
        <taxon>Bacteroidia</taxon>
        <taxon>Bacteroidales</taxon>
        <taxon>Prevotellaceae</taxon>
        <taxon>Prevotella</taxon>
    </lineage>
</organism>
<evidence type="ECO:0000313" key="1">
    <source>
        <dbReference type="EMBL" id="BFO80485.1"/>
    </source>
</evidence>
<sequence>MDLSLSEQICYSTIRIETQTNRGCSTGTGFFFNFLENPNNKTHIPCIVTNKHVVEEGIKGILVITCKLPDGTEFMERVIIPNFQQAWIYHPQPDVDLCIMPFQPIVELLKNQDKHPFYIPLTKSLIPVQSQLNDLSAMEEIVMVGYPDGIWDSVNNKPILRRGITATHPKFNFEGKKKFLIDAACFPGSSGSPVLIVNQGGYVDKHGNLNWGHNRVFLLGILHAGPQHTAQGTIKFANIPTTITSIPNNLGLVIKSEELMAFDAELQKITNQ</sequence>
<dbReference type="Gene3D" id="2.40.10.10">
    <property type="entry name" value="Trypsin-like serine proteases"/>
    <property type="match status" value="2"/>
</dbReference>
<dbReference type="EMBL" id="AP035789">
    <property type="protein sequence ID" value="BFO80485.1"/>
    <property type="molecule type" value="Genomic_DNA"/>
</dbReference>
<gene>
    <name evidence="1" type="ORF">GTC17262_06760</name>
</gene>
<evidence type="ECO:0008006" key="2">
    <source>
        <dbReference type="Google" id="ProtNLM"/>
    </source>
</evidence>
<accession>A0AB33JFF7</accession>
<dbReference type="InterPro" id="IPR009003">
    <property type="entry name" value="Peptidase_S1_PA"/>
</dbReference>
<name>A0AB33JFF7_9BACT</name>
<reference evidence="1" key="1">
    <citation type="submission" date="2024-07" db="EMBL/GenBank/DDBJ databases">
        <title>Complete genome sequence of Prevotella sp. YM-2024 GTC17262.</title>
        <authorList>
            <person name="Hayashi M."/>
            <person name="Muto Y."/>
            <person name="Tanaka K."/>
            <person name="Niwa H."/>
        </authorList>
    </citation>
    <scope>NUCLEOTIDE SEQUENCE</scope>
    <source>
        <strain evidence="1">GTC17262</strain>
    </source>
</reference>
<dbReference type="SUPFAM" id="SSF50494">
    <property type="entry name" value="Trypsin-like serine proteases"/>
    <property type="match status" value="1"/>
</dbReference>
<dbReference type="Pfam" id="PF13365">
    <property type="entry name" value="Trypsin_2"/>
    <property type="match status" value="1"/>
</dbReference>
<protein>
    <recommendedName>
        <fullName evidence="2">Serine protease</fullName>
    </recommendedName>
</protein>